<dbReference type="InterPro" id="IPR018303">
    <property type="entry name" value="ATPase_P-typ_P_site"/>
</dbReference>
<feature type="binding site" evidence="13">
    <location>
        <position position="879"/>
    </location>
    <ligand>
        <name>ATP</name>
        <dbReference type="ChEBI" id="CHEBI:30616"/>
    </ligand>
</feature>
<feature type="transmembrane region" description="Helical" evidence="15">
    <location>
        <begin position="1102"/>
        <end position="1121"/>
    </location>
</feature>
<feature type="transmembrane region" description="Helical" evidence="15">
    <location>
        <begin position="176"/>
        <end position="198"/>
    </location>
</feature>
<feature type="binding site" evidence="14">
    <location>
        <position position="286"/>
    </location>
    <ligand>
        <name>Mg(2+)</name>
        <dbReference type="ChEBI" id="CHEBI:18420"/>
    </ligand>
</feature>
<comment type="cofactor">
    <cofactor evidence="14">
        <name>Mg(2+)</name>
        <dbReference type="ChEBI" id="CHEBI:18420"/>
    </cofactor>
</comment>
<dbReference type="InterPro" id="IPR032630">
    <property type="entry name" value="P_typ_ATPase_c"/>
</dbReference>
<feature type="binding site" evidence="13">
    <location>
        <position position="764"/>
    </location>
    <ligand>
        <name>ATP</name>
        <dbReference type="ChEBI" id="CHEBI:30616"/>
    </ligand>
</feature>
<dbReference type="Pfam" id="PF13246">
    <property type="entry name" value="Cation_ATPase"/>
    <property type="match status" value="1"/>
</dbReference>
<dbReference type="Gene3D" id="2.70.150.10">
    <property type="entry name" value="Calcium-transporting ATPase, cytoplasmic transduction domain A"/>
    <property type="match status" value="1"/>
</dbReference>
<feature type="binding site" evidence="13">
    <location>
        <position position="908"/>
    </location>
    <ligand>
        <name>ATP</name>
        <dbReference type="ChEBI" id="CHEBI:30616"/>
    </ligand>
</feature>
<evidence type="ECO:0000313" key="19">
    <source>
        <dbReference type="Proteomes" id="UP001152888"/>
    </source>
</evidence>
<feature type="transmembrane region" description="Helical" evidence="15">
    <location>
        <begin position="1147"/>
        <end position="1166"/>
    </location>
</feature>
<dbReference type="InterPro" id="IPR036412">
    <property type="entry name" value="HAD-like_sf"/>
</dbReference>
<feature type="transmembrane region" description="Helical" evidence="15">
    <location>
        <begin position="218"/>
        <end position="240"/>
    </location>
</feature>
<dbReference type="PANTHER" id="PTHR24092">
    <property type="entry name" value="PROBABLE PHOSPHOLIPID-TRANSPORTING ATPASE"/>
    <property type="match status" value="1"/>
</dbReference>
<feature type="binding site" evidence="13">
    <location>
        <position position="286"/>
    </location>
    <ligand>
        <name>ATP</name>
        <dbReference type="ChEBI" id="CHEBI:30616"/>
    </ligand>
</feature>
<dbReference type="SUPFAM" id="SSF81660">
    <property type="entry name" value="Metal cation-transporting ATPase, ATP-binding domain N"/>
    <property type="match status" value="1"/>
</dbReference>
<keyword evidence="19" id="KW-1185">Reference proteome</keyword>
<name>A0A9P0PZT7_ACAOB</name>
<dbReference type="PRINTS" id="PR00119">
    <property type="entry name" value="CATATPASE"/>
</dbReference>
<keyword evidence="9 15" id="KW-1133">Transmembrane helix</keyword>
<feature type="binding site" evidence="13">
    <location>
        <position position="763"/>
    </location>
    <ligand>
        <name>ATP</name>
        <dbReference type="ChEBI" id="CHEBI:30616"/>
    </ligand>
</feature>
<feature type="binding site" evidence="13">
    <location>
        <position position="287"/>
    </location>
    <ligand>
        <name>ATP</name>
        <dbReference type="ChEBI" id="CHEBI:30616"/>
    </ligand>
</feature>
<keyword evidence="6 13" id="KW-0067">ATP-binding</keyword>
<feature type="binding site" evidence="14">
    <location>
        <position position="288"/>
    </location>
    <ligand>
        <name>Mg(2+)</name>
        <dbReference type="ChEBI" id="CHEBI:18420"/>
    </ligand>
</feature>
<feature type="binding site" evidence="13">
    <location>
        <position position="682"/>
    </location>
    <ligand>
        <name>ATP</name>
        <dbReference type="ChEBI" id="CHEBI:30616"/>
    </ligand>
</feature>
<dbReference type="GO" id="GO:0016887">
    <property type="term" value="F:ATP hydrolysis activity"/>
    <property type="evidence" value="ECO:0007669"/>
    <property type="project" value="InterPro"/>
</dbReference>
<keyword evidence="4 14" id="KW-0479">Metal-binding</keyword>
<evidence type="ECO:0000256" key="6">
    <source>
        <dbReference type="ARBA" id="ARBA00022840"/>
    </source>
</evidence>
<dbReference type="InterPro" id="IPR001757">
    <property type="entry name" value="P_typ_ATPase"/>
</dbReference>
<keyword evidence="5 13" id="KW-0547">Nucleotide-binding</keyword>
<dbReference type="Gene3D" id="3.40.1110.10">
    <property type="entry name" value="Calcium-transporting ATPase, cytoplasmic domain N"/>
    <property type="match status" value="2"/>
</dbReference>
<feature type="binding site" evidence="13">
    <location>
        <position position="619"/>
    </location>
    <ligand>
        <name>ATP</name>
        <dbReference type="ChEBI" id="CHEBI:30616"/>
    </ligand>
</feature>
<dbReference type="SFLD" id="SFLDG00002">
    <property type="entry name" value="C1.7:_P-type_atpase_like"/>
    <property type="match status" value="1"/>
</dbReference>
<dbReference type="EC" id="7.6.2.1" evidence="15"/>
<evidence type="ECO:0000256" key="7">
    <source>
        <dbReference type="ARBA" id="ARBA00022842"/>
    </source>
</evidence>
<proteinExistence type="inferred from homology"/>
<feature type="active site" description="4-aspartylphosphate intermediate" evidence="12">
    <location>
        <position position="286"/>
    </location>
</feature>
<feature type="binding site" evidence="14">
    <location>
        <position position="909"/>
    </location>
    <ligand>
        <name>Mg(2+)</name>
        <dbReference type="ChEBI" id="CHEBI:18420"/>
    </ligand>
</feature>
<dbReference type="InterPro" id="IPR006539">
    <property type="entry name" value="P-type_ATPase_IV"/>
</dbReference>
<gene>
    <name evidence="18" type="ORF">ACAOBT_LOCUS28426</name>
</gene>
<dbReference type="Gene3D" id="1.20.1110.10">
    <property type="entry name" value="Calcium-transporting ATPase, transmembrane domain"/>
    <property type="match status" value="1"/>
</dbReference>
<dbReference type="InterPro" id="IPR023299">
    <property type="entry name" value="ATPase_P-typ_cyto_dom_N"/>
</dbReference>
<feature type="binding site" evidence="13">
    <location>
        <position position="762"/>
    </location>
    <ligand>
        <name>ATP</name>
        <dbReference type="ChEBI" id="CHEBI:30616"/>
    </ligand>
</feature>
<keyword evidence="7 14" id="KW-0460">Magnesium</keyword>
<feature type="binding site" evidence="13">
    <location>
        <position position="288"/>
    </location>
    <ligand>
        <name>ATP</name>
        <dbReference type="ChEBI" id="CHEBI:30616"/>
    </ligand>
</feature>
<dbReference type="NCBIfam" id="TIGR01494">
    <property type="entry name" value="ATPase_P-type"/>
    <property type="match status" value="1"/>
</dbReference>
<evidence type="ECO:0000256" key="15">
    <source>
        <dbReference type="RuleBase" id="RU362033"/>
    </source>
</evidence>
<dbReference type="Pfam" id="PF16212">
    <property type="entry name" value="PhoLip_ATPase_C"/>
    <property type="match status" value="1"/>
</dbReference>
<comment type="similarity">
    <text evidence="2 15">Belongs to the cation transport ATPase (P-type) (TC 3.A.3) family. Type IV subfamily.</text>
</comment>
<accession>A0A9P0PZT7</accession>
<protein>
    <recommendedName>
        <fullName evidence="15">Phospholipid-transporting ATPase</fullName>
        <ecNumber evidence="15">7.6.2.1</ecNumber>
    </recommendedName>
</protein>
<keyword evidence="3 15" id="KW-0812">Transmembrane</keyword>
<feature type="binding site" evidence="13">
    <location>
        <position position="885"/>
    </location>
    <ligand>
        <name>ATP</name>
        <dbReference type="ChEBI" id="CHEBI:30616"/>
    </ligand>
</feature>
<dbReference type="GO" id="GO:0140326">
    <property type="term" value="F:ATPase-coupled intramembrane lipid transporter activity"/>
    <property type="evidence" value="ECO:0007669"/>
    <property type="project" value="UniProtKB-EC"/>
</dbReference>
<dbReference type="SUPFAM" id="SSF81653">
    <property type="entry name" value="Calcium ATPase, transduction domain A"/>
    <property type="match status" value="1"/>
</dbReference>
<dbReference type="OrthoDB" id="377733at2759"/>
<feature type="domain" description="P-type ATPase C-terminal" evidence="17">
    <location>
        <begin position="931"/>
        <end position="1175"/>
    </location>
</feature>
<evidence type="ECO:0000256" key="12">
    <source>
        <dbReference type="PIRSR" id="PIRSR606539-1"/>
    </source>
</evidence>
<evidence type="ECO:0000256" key="16">
    <source>
        <dbReference type="SAM" id="MobiDB-lite"/>
    </source>
</evidence>
<dbReference type="SFLD" id="SFLDF00027">
    <property type="entry name" value="p-type_atpase"/>
    <property type="match status" value="1"/>
</dbReference>
<dbReference type="AlphaFoldDB" id="A0A9P0PZT7"/>
<feature type="compositionally biased region" description="Polar residues" evidence="16">
    <location>
        <begin position="464"/>
        <end position="473"/>
    </location>
</feature>
<feature type="binding site" evidence="14">
    <location>
        <position position="905"/>
    </location>
    <ligand>
        <name>Mg(2+)</name>
        <dbReference type="ChEBI" id="CHEBI:18420"/>
    </ligand>
</feature>
<feature type="compositionally biased region" description="Polar residues" evidence="16">
    <location>
        <begin position="489"/>
        <end position="498"/>
    </location>
</feature>
<evidence type="ECO:0000256" key="5">
    <source>
        <dbReference type="ARBA" id="ARBA00022741"/>
    </source>
</evidence>
<organism evidence="18 19">
    <name type="scientific">Acanthoscelides obtectus</name>
    <name type="common">Bean weevil</name>
    <name type="synonym">Bruchus obtectus</name>
    <dbReference type="NCBI Taxonomy" id="200917"/>
    <lineage>
        <taxon>Eukaryota</taxon>
        <taxon>Metazoa</taxon>
        <taxon>Ecdysozoa</taxon>
        <taxon>Arthropoda</taxon>
        <taxon>Hexapoda</taxon>
        <taxon>Insecta</taxon>
        <taxon>Pterygota</taxon>
        <taxon>Neoptera</taxon>
        <taxon>Endopterygota</taxon>
        <taxon>Coleoptera</taxon>
        <taxon>Polyphaga</taxon>
        <taxon>Cucujiformia</taxon>
        <taxon>Chrysomeloidea</taxon>
        <taxon>Chrysomelidae</taxon>
        <taxon>Bruchinae</taxon>
        <taxon>Bruchini</taxon>
        <taxon>Acanthoscelides</taxon>
    </lineage>
</organism>
<feature type="compositionally biased region" description="Low complexity" evidence="16">
    <location>
        <begin position="422"/>
        <end position="431"/>
    </location>
</feature>
<dbReference type="NCBIfam" id="TIGR01652">
    <property type="entry name" value="ATPase-Plipid"/>
    <property type="match status" value="1"/>
</dbReference>
<feature type="compositionally biased region" description="Basic and acidic residues" evidence="16">
    <location>
        <begin position="1217"/>
        <end position="1227"/>
    </location>
</feature>
<dbReference type="SFLD" id="SFLDS00003">
    <property type="entry name" value="Haloacid_Dehalogenase"/>
    <property type="match status" value="1"/>
</dbReference>
<dbReference type="InterPro" id="IPR008250">
    <property type="entry name" value="ATPase_P-typ_transduc_dom_A_sf"/>
</dbReference>
<evidence type="ECO:0000259" key="17">
    <source>
        <dbReference type="Pfam" id="PF16212"/>
    </source>
</evidence>
<comment type="subcellular location">
    <subcellularLocation>
        <location evidence="1 15">Membrane</location>
        <topology evidence="1 15">Multi-pass membrane protein</topology>
    </subcellularLocation>
</comment>
<evidence type="ECO:0000256" key="1">
    <source>
        <dbReference type="ARBA" id="ARBA00004141"/>
    </source>
</evidence>
<keyword evidence="8 15" id="KW-1278">Translocase</keyword>
<dbReference type="FunFam" id="3.40.50.1000:FF:000130">
    <property type="entry name" value="Phospholipid-transporting ATPase"/>
    <property type="match status" value="1"/>
</dbReference>
<feature type="binding site" evidence="13">
    <location>
        <position position="909"/>
    </location>
    <ligand>
        <name>ATP</name>
        <dbReference type="ChEBI" id="CHEBI:30616"/>
    </ligand>
</feature>
<dbReference type="SUPFAM" id="SSF81665">
    <property type="entry name" value="Calcium ATPase, transmembrane domain M"/>
    <property type="match status" value="1"/>
</dbReference>
<dbReference type="GO" id="GO:0005524">
    <property type="term" value="F:ATP binding"/>
    <property type="evidence" value="ECO:0007669"/>
    <property type="project" value="UniProtKB-UniRule"/>
</dbReference>
<sequence>MISIAKQINVAVYGGSEACRYKKVLWKEVRVGDLIHLSNNEVVPADILLLKSSDPSGCCYIDTGHLDGETNLKQRQVARGFVEKQRIFEPSKFRSTIEVEAPTTKIYRFHGAIVHPSGGRVPVGTDNLLLRECLLKNTDYVEGIVVYAGHETKAMLNNGGPRYKRSSLEKQMNQDVIWCVFILIFLCVIGAIGCKLWLGHYKDLAPPFKENDDTTEAFLAFWTFIIILQIMIPLSLYVTLEMCKIIQVYHIHHNVDLYDSAVDKRTECRALNITEELGQIQYIFSDKTGTLTENRMIFRRCAIAGADYNHPFLENESSASNGAVGHLSVAVNDQLLSDLRREAGGCDQGYCLSSGGGIGVGGACRGPAPPTHSARIQEFLLLLAICNTVVCSRHPHVDLMNASGIIEQPSMFDKREHSGDHTSSSTSQSLSMNDKYTRLEESRSVTPSPPLNTYLLDNKRKDSPTMNNYATPDSRQRQHVSALSPIDSVESSPTQEAVPSSATPTTTSTPIAAQAASKGQRPKLLNIPYFLKKGNNLTDEQKAKLRQQMQQSTGAAVPGTPSSYELKPIFEAESPDELALVDAAYNYGCRLLRRTPTSVTVETPDEGRLNYEILNVLPFDSTRKRMSIIVRHPHTKQIILYCKGADSTMLPQLTPVEDDSEQKVIISKTQQHLNQYAREGLRVLVMAKRVLTQHQYDEWIRRHREAEMSLENLERRVRDSYSSIEANLTLLGATGIEDRLQEGVPETLSSLISAGIVVWVLTGDKPETAINIAYSAKLFSPQMELLKLMARSKEAAENTIRCYLAEIERSMGEASASGDNRIRPSTSTNDIYDYSQKKNKTRALAVDGKTLTFILDRRSNLTKPFLRLTTYCNSVLCCRATPLQKAYIVRVVKEELKMRTLAIGDGANDVSMIQTADVGIGISGQEGMQAVMAADFALSRFKYLERFLLVHGHWSYDRLSRMVLYFFYKNAAFVFLCFWYQMYCGFSGTVMIDQMYLMLYNLLFTSLPPLAIGVYDQDAPYEVLLERPWLYRRGRVGRVYRPYSFWITMLDALYQSTCIFFLCQRVYNDTDVGVFEFGTVATTACMFVMLMHASIEMRSWTVLHVASIVLSIGAFYVYSLIYNTYCVHCFGLPSTYWTIQIAMSRPIYWLVTFLSCVVAILPRLVYRVTQTMLCPDEVTRALVSHKRAASRGEKFLVSWSRSTSASSIYRYTHRCDRDSQRTTDHRPQHNPLTTIG</sequence>
<evidence type="ECO:0000256" key="4">
    <source>
        <dbReference type="ARBA" id="ARBA00022723"/>
    </source>
</evidence>
<comment type="catalytic activity">
    <reaction evidence="11 15">
        <text>ATP + H2O + phospholipidSide 1 = ADP + phosphate + phospholipidSide 2.</text>
        <dbReference type="EC" id="7.6.2.1"/>
    </reaction>
</comment>
<feature type="region of interest" description="Disordered" evidence="16">
    <location>
        <begin position="1217"/>
        <end position="1236"/>
    </location>
</feature>
<evidence type="ECO:0000256" key="8">
    <source>
        <dbReference type="ARBA" id="ARBA00022967"/>
    </source>
</evidence>
<dbReference type="InterPro" id="IPR044492">
    <property type="entry name" value="P_typ_ATPase_HD_dom"/>
</dbReference>
<evidence type="ECO:0000256" key="13">
    <source>
        <dbReference type="PIRSR" id="PIRSR606539-2"/>
    </source>
</evidence>
<feature type="transmembrane region" description="Helical" evidence="15">
    <location>
        <begin position="995"/>
        <end position="1015"/>
    </location>
</feature>
<comment type="caution">
    <text evidence="18">The sequence shown here is derived from an EMBL/GenBank/DDBJ whole genome shotgun (WGS) entry which is preliminary data.</text>
</comment>
<evidence type="ECO:0000256" key="10">
    <source>
        <dbReference type="ARBA" id="ARBA00023136"/>
    </source>
</evidence>
<feature type="binding site" evidence="13">
    <location>
        <position position="577"/>
    </location>
    <ligand>
        <name>ATP</name>
        <dbReference type="ChEBI" id="CHEBI:30616"/>
    </ligand>
</feature>
<dbReference type="PROSITE" id="PS00154">
    <property type="entry name" value="ATPASE_E1_E2"/>
    <property type="match status" value="1"/>
</dbReference>
<dbReference type="GO" id="GO:0005886">
    <property type="term" value="C:plasma membrane"/>
    <property type="evidence" value="ECO:0007669"/>
    <property type="project" value="TreeGrafter"/>
</dbReference>
<evidence type="ECO:0000313" key="18">
    <source>
        <dbReference type="EMBL" id="CAH2005239.1"/>
    </source>
</evidence>
<reference evidence="18" key="1">
    <citation type="submission" date="2022-03" db="EMBL/GenBank/DDBJ databases">
        <authorList>
            <person name="Sayadi A."/>
        </authorList>
    </citation>
    <scope>NUCLEOTIDE SEQUENCE</scope>
</reference>
<evidence type="ECO:0000256" key="9">
    <source>
        <dbReference type="ARBA" id="ARBA00022989"/>
    </source>
</evidence>
<dbReference type="FunFam" id="2.70.150.10:FF:000054">
    <property type="entry name" value="Phospholipid-transporting ATPase"/>
    <property type="match status" value="1"/>
</dbReference>
<feature type="compositionally biased region" description="Low complexity" evidence="16">
    <location>
        <begin position="499"/>
        <end position="517"/>
    </location>
</feature>
<dbReference type="GO" id="GO:0045332">
    <property type="term" value="P:phospholipid translocation"/>
    <property type="evidence" value="ECO:0007669"/>
    <property type="project" value="TreeGrafter"/>
</dbReference>
<dbReference type="EMBL" id="CAKOFQ010007631">
    <property type="protein sequence ID" value="CAH2005239.1"/>
    <property type="molecule type" value="Genomic_DNA"/>
</dbReference>
<feature type="binding site" evidence="13">
    <location>
        <position position="643"/>
    </location>
    <ligand>
        <name>ATP</name>
        <dbReference type="ChEBI" id="CHEBI:30616"/>
    </ligand>
</feature>
<dbReference type="SUPFAM" id="SSF56784">
    <property type="entry name" value="HAD-like"/>
    <property type="match status" value="1"/>
</dbReference>
<dbReference type="GO" id="GO:0000287">
    <property type="term" value="F:magnesium ion binding"/>
    <property type="evidence" value="ECO:0007669"/>
    <property type="project" value="UniProtKB-UniRule"/>
</dbReference>
<evidence type="ECO:0000256" key="14">
    <source>
        <dbReference type="PIRSR" id="PIRSR606539-3"/>
    </source>
</evidence>
<dbReference type="InterPro" id="IPR023298">
    <property type="entry name" value="ATPase_P-typ_TM_dom_sf"/>
</dbReference>
<dbReference type="Proteomes" id="UP001152888">
    <property type="component" value="Unassembled WGS sequence"/>
</dbReference>
<dbReference type="FunFam" id="3.40.50.1000:FF:000001">
    <property type="entry name" value="Phospholipid-transporting ATPase IC"/>
    <property type="match status" value="1"/>
</dbReference>
<dbReference type="PANTHER" id="PTHR24092:SF218">
    <property type="entry name" value="PHOSPHOLIPID-TRANSPORTING ATPASE"/>
    <property type="match status" value="1"/>
</dbReference>
<feature type="transmembrane region" description="Helical" evidence="15">
    <location>
        <begin position="963"/>
        <end position="983"/>
    </location>
</feature>
<feature type="transmembrane region" description="Helical" evidence="15">
    <location>
        <begin position="1073"/>
        <end position="1090"/>
    </location>
</feature>
<keyword evidence="10 15" id="KW-0472">Membrane</keyword>
<dbReference type="InterPro" id="IPR023214">
    <property type="entry name" value="HAD_sf"/>
</dbReference>
<feature type="transmembrane region" description="Helical" evidence="15">
    <location>
        <begin position="1043"/>
        <end position="1067"/>
    </location>
</feature>
<dbReference type="Gene3D" id="3.40.50.1000">
    <property type="entry name" value="HAD superfamily/HAD-like"/>
    <property type="match status" value="2"/>
</dbReference>
<evidence type="ECO:0000256" key="11">
    <source>
        <dbReference type="ARBA" id="ARBA00034036"/>
    </source>
</evidence>
<dbReference type="FunFam" id="3.40.1110.10:FF:000059">
    <property type="entry name" value="Phospholipid-transporting ATPase"/>
    <property type="match status" value="1"/>
</dbReference>
<feature type="region of interest" description="Disordered" evidence="16">
    <location>
        <begin position="414"/>
        <end position="519"/>
    </location>
</feature>
<evidence type="ECO:0000256" key="3">
    <source>
        <dbReference type="ARBA" id="ARBA00022692"/>
    </source>
</evidence>
<evidence type="ECO:0000256" key="2">
    <source>
        <dbReference type="ARBA" id="ARBA00008109"/>
    </source>
</evidence>